<dbReference type="Gene3D" id="3.90.320.10">
    <property type="match status" value="1"/>
</dbReference>
<reference evidence="2" key="1">
    <citation type="submission" date="2020-09" db="EMBL/GenBank/DDBJ databases">
        <authorList>
            <person name="Kittiwongwattana C."/>
        </authorList>
    </citation>
    <scope>NUCLEOTIDE SEQUENCE</scope>
    <source>
        <strain evidence="2">1303</strain>
    </source>
</reference>
<evidence type="ECO:0000313" key="3">
    <source>
        <dbReference type="Proteomes" id="UP000503144"/>
    </source>
</evidence>
<dbReference type="InterPro" id="IPR024432">
    <property type="entry name" value="Put_RecE_PDDEXK-like_dom"/>
</dbReference>
<proteinExistence type="predicted"/>
<evidence type="ECO:0000259" key="1">
    <source>
        <dbReference type="Pfam" id="PF12684"/>
    </source>
</evidence>
<feature type="domain" description="Putative exodeoxyribonuclease 8 PDDEXK-like" evidence="1">
    <location>
        <begin position="75"/>
        <end position="338"/>
    </location>
</feature>
<name>A0ABX6LHZ3_9BACT</name>
<protein>
    <submittedName>
        <fullName evidence="2">PD-(D/E)XK nuclease-like domain-containing protein</fullName>
    </submittedName>
</protein>
<sequence length="370" mass="42494">MAEFYMPDLDSAEIADQELNRFAYDLHDYADLQDILSSPQFNSPEVYTIDLLALSKNGILLRDEMQKYLDSHHNSSSALKEVLKTPFHYKFYTEMRQKAPDKDHFELGTFCHMAFLEPERFDKVIIEPDHPLNTTEGVTNMVRWYEKVNQCGNADLSGYKIADLRGYLQELKAACPYQRIKREHQDIIDIVRYNYKTYGGGIIPRLLKGAVAEVSLYGTDQETGLPVKIRPDYFNLEENIGANAIISFKTTSAQSLGKFFYDSAKYAYEISEGMYLQVGSEVTERKFTAVFTIMLQTVPPYLVAVFFWAPDDLANGKYKYRTALLTVKECQEKLFWPGFDAAAESGDCGIIHMKQPEWSFKELHPVDIDE</sequence>
<dbReference type="RefSeq" id="WP_168861347.1">
    <property type="nucleotide sequence ID" value="NZ_CP051204.2"/>
</dbReference>
<gene>
    <name evidence="2" type="ORF">HF324_18545</name>
</gene>
<keyword evidence="3" id="KW-1185">Reference proteome</keyword>
<organism evidence="2 3">
    <name type="scientific">Chitinophaga oryzae</name>
    <dbReference type="NCBI Taxonomy" id="2725414"/>
    <lineage>
        <taxon>Bacteria</taxon>
        <taxon>Pseudomonadati</taxon>
        <taxon>Bacteroidota</taxon>
        <taxon>Chitinophagia</taxon>
        <taxon>Chitinophagales</taxon>
        <taxon>Chitinophagaceae</taxon>
        <taxon>Chitinophaga</taxon>
    </lineage>
</organism>
<dbReference type="Proteomes" id="UP000503144">
    <property type="component" value="Chromosome"/>
</dbReference>
<dbReference type="EMBL" id="CP051204">
    <property type="protein sequence ID" value="QJB39749.1"/>
    <property type="molecule type" value="Genomic_DNA"/>
</dbReference>
<dbReference type="InterPro" id="IPR011604">
    <property type="entry name" value="PDDEXK-like_dom_sf"/>
</dbReference>
<evidence type="ECO:0000313" key="2">
    <source>
        <dbReference type="EMBL" id="QJB39749.1"/>
    </source>
</evidence>
<accession>A0ABX6LHZ3</accession>
<dbReference type="Pfam" id="PF12684">
    <property type="entry name" value="DUF3799"/>
    <property type="match status" value="1"/>
</dbReference>